<reference evidence="3 4" key="1">
    <citation type="journal article" date="2022" name="Nat. Ecol. Evol.">
        <title>A masculinizing supergene underlies an exaggerated male reproductive morph in a spider.</title>
        <authorList>
            <person name="Hendrickx F."/>
            <person name="De Corte Z."/>
            <person name="Sonet G."/>
            <person name="Van Belleghem S.M."/>
            <person name="Kostlbacher S."/>
            <person name="Vangestel C."/>
        </authorList>
    </citation>
    <scope>NUCLEOTIDE SEQUENCE [LARGE SCALE GENOMIC DNA]</scope>
    <source>
        <strain evidence="3">W744_W776</strain>
    </source>
</reference>
<feature type="region of interest" description="Disordered" evidence="2">
    <location>
        <begin position="133"/>
        <end position="215"/>
    </location>
</feature>
<dbReference type="Proteomes" id="UP000827092">
    <property type="component" value="Unassembled WGS sequence"/>
</dbReference>
<feature type="compositionally biased region" description="Polar residues" evidence="2">
    <location>
        <begin position="133"/>
        <end position="176"/>
    </location>
</feature>
<proteinExistence type="predicted"/>
<name>A0AAV6TZS7_9ARAC</name>
<dbReference type="EMBL" id="JAFNEN010000849">
    <property type="protein sequence ID" value="KAG8176754.1"/>
    <property type="molecule type" value="Genomic_DNA"/>
</dbReference>
<keyword evidence="1" id="KW-0175">Coiled coil</keyword>
<feature type="compositionally biased region" description="Low complexity" evidence="2">
    <location>
        <begin position="184"/>
        <end position="197"/>
    </location>
</feature>
<gene>
    <name evidence="3" type="ORF">JTE90_003385</name>
</gene>
<evidence type="ECO:0000256" key="1">
    <source>
        <dbReference type="SAM" id="Coils"/>
    </source>
</evidence>
<organism evidence="3 4">
    <name type="scientific">Oedothorax gibbosus</name>
    <dbReference type="NCBI Taxonomy" id="931172"/>
    <lineage>
        <taxon>Eukaryota</taxon>
        <taxon>Metazoa</taxon>
        <taxon>Ecdysozoa</taxon>
        <taxon>Arthropoda</taxon>
        <taxon>Chelicerata</taxon>
        <taxon>Arachnida</taxon>
        <taxon>Araneae</taxon>
        <taxon>Araneomorphae</taxon>
        <taxon>Entelegynae</taxon>
        <taxon>Araneoidea</taxon>
        <taxon>Linyphiidae</taxon>
        <taxon>Erigoninae</taxon>
        <taxon>Oedothorax</taxon>
    </lineage>
</organism>
<keyword evidence="4" id="KW-1185">Reference proteome</keyword>
<feature type="coiled-coil region" evidence="1">
    <location>
        <begin position="48"/>
        <end position="75"/>
    </location>
</feature>
<comment type="caution">
    <text evidence="3">The sequence shown here is derived from an EMBL/GenBank/DDBJ whole genome shotgun (WGS) entry which is preliminary data.</text>
</comment>
<dbReference type="AlphaFoldDB" id="A0AAV6TZS7"/>
<sequence>MGHEDKQLLLVKDPKSLTEAIEFMELIKDNKQDISSINRINDPQQEMRNLLEFQNKKLHETISELNNKIQNLTFHNQDRQNRGPSQNRQACQICKRNNHQASECFYYVRQQQNGYQNGRPNYERGRTQFRNTFNNRQPQQQRPYHNNFDQNRQGRSQNPIRRMNNPPSHYNQTNSPFRGHDGSSSRNRSTTPNNRVRFSNGGGYQNFQQNRNSEN</sequence>
<accession>A0AAV6TZS7</accession>
<feature type="compositionally biased region" description="Polar residues" evidence="2">
    <location>
        <begin position="205"/>
        <end position="215"/>
    </location>
</feature>
<evidence type="ECO:0000256" key="2">
    <source>
        <dbReference type="SAM" id="MobiDB-lite"/>
    </source>
</evidence>
<evidence type="ECO:0000313" key="3">
    <source>
        <dbReference type="EMBL" id="KAG8176754.1"/>
    </source>
</evidence>
<evidence type="ECO:0000313" key="4">
    <source>
        <dbReference type="Proteomes" id="UP000827092"/>
    </source>
</evidence>
<protein>
    <submittedName>
        <fullName evidence="3">Uncharacterized protein</fullName>
    </submittedName>
</protein>